<organism evidence="1 2">
    <name type="scientific">Jannaschia seosinensis</name>
    <dbReference type="NCBI Taxonomy" id="313367"/>
    <lineage>
        <taxon>Bacteria</taxon>
        <taxon>Pseudomonadati</taxon>
        <taxon>Pseudomonadota</taxon>
        <taxon>Alphaproteobacteria</taxon>
        <taxon>Rhodobacterales</taxon>
        <taxon>Roseobacteraceae</taxon>
        <taxon>Jannaschia</taxon>
    </lineage>
</organism>
<sequence length="187" mass="20400">MTRLWLIRHGPTHAKCMVGRTDLAADLSDLARLSRLSEALPHAPIVSSDLRRAVDTAAAIRGGRLVLPPERALREFDYGDWDGRTFAEIDSPDLRAYFDDPGDRCAPNGESWNGVAARVEAVLDGLARDRGDLIVVAHMGVILTQWARATGLPPFRALAQRIDPLGLTRIDLRPGAAPVPIFANCHP</sequence>
<keyword evidence="1" id="KW-0378">Hydrolase</keyword>
<dbReference type="PANTHER" id="PTHR48100">
    <property type="entry name" value="BROAD-SPECIFICITY PHOSPHATASE YOR283W-RELATED"/>
    <property type="match status" value="1"/>
</dbReference>
<dbReference type="EC" id="3.1.3.73" evidence="1"/>
<reference evidence="1 2" key="1">
    <citation type="submission" date="2015-09" db="EMBL/GenBank/DDBJ databases">
        <authorList>
            <person name="Jackson K.R."/>
            <person name="Lunt B.L."/>
            <person name="Fisher J.N.B."/>
            <person name="Gardner A.V."/>
            <person name="Bailey M.E."/>
            <person name="Deus L.M."/>
            <person name="Earl A.S."/>
            <person name="Gibby P.D."/>
            <person name="Hartmann K.A."/>
            <person name="Liu J.E."/>
            <person name="Manci A.M."/>
            <person name="Nielsen D.A."/>
            <person name="Solomon M.B."/>
            <person name="Breakwell D.P."/>
            <person name="Burnett S.H."/>
            <person name="Grose J.H."/>
        </authorList>
    </citation>
    <scope>NUCLEOTIDE SEQUENCE [LARGE SCALE GENOMIC DNA]</scope>
    <source>
        <strain evidence="1 2">CECT 7799</strain>
    </source>
</reference>
<dbReference type="InterPro" id="IPR050275">
    <property type="entry name" value="PGM_Phosphatase"/>
</dbReference>
<dbReference type="SMART" id="SM00855">
    <property type="entry name" value="PGAM"/>
    <property type="match status" value="1"/>
</dbReference>
<dbReference type="PANTHER" id="PTHR48100:SF1">
    <property type="entry name" value="HISTIDINE PHOSPHATASE FAMILY PROTEIN-RELATED"/>
    <property type="match status" value="1"/>
</dbReference>
<dbReference type="Proteomes" id="UP000049455">
    <property type="component" value="Unassembled WGS sequence"/>
</dbReference>
<dbReference type="SUPFAM" id="SSF53254">
    <property type="entry name" value="Phosphoglycerate mutase-like"/>
    <property type="match status" value="1"/>
</dbReference>
<dbReference type="Pfam" id="PF00300">
    <property type="entry name" value="His_Phos_1"/>
    <property type="match status" value="1"/>
</dbReference>
<gene>
    <name evidence="1" type="primary">cobC</name>
    <name evidence="1" type="ORF">JSE7799_00783</name>
</gene>
<dbReference type="GO" id="GO:0043755">
    <property type="term" value="F:alpha-ribazole phosphatase activity"/>
    <property type="evidence" value="ECO:0007669"/>
    <property type="project" value="UniProtKB-EC"/>
</dbReference>
<proteinExistence type="predicted"/>
<dbReference type="Gene3D" id="3.40.50.1240">
    <property type="entry name" value="Phosphoglycerate mutase-like"/>
    <property type="match status" value="1"/>
</dbReference>
<dbReference type="GO" id="GO:0005737">
    <property type="term" value="C:cytoplasm"/>
    <property type="evidence" value="ECO:0007669"/>
    <property type="project" value="TreeGrafter"/>
</dbReference>
<dbReference type="OrthoDB" id="8347407at2"/>
<dbReference type="InterPro" id="IPR013078">
    <property type="entry name" value="His_Pase_superF_clade-1"/>
</dbReference>
<dbReference type="EMBL" id="CYPR01000045">
    <property type="protein sequence ID" value="CUH27742.1"/>
    <property type="molecule type" value="Genomic_DNA"/>
</dbReference>
<protein>
    <submittedName>
        <fullName evidence="1">Alpha-ribazole phosphatase</fullName>
        <ecNumber evidence="1">3.1.3.73</ecNumber>
    </submittedName>
</protein>
<dbReference type="AlphaFoldDB" id="A0A0M7B7Q4"/>
<dbReference type="RefSeq" id="WP_055662446.1">
    <property type="nucleotide sequence ID" value="NZ_CYPR01000045.1"/>
</dbReference>
<dbReference type="STRING" id="313367.JSE7799_00783"/>
<evidence type="ECO:0000313" key="1">
    <source>
        <dbReference type="EMBL" id="CUH27742.1"/>
    </source>
</evidence>
<keyword evidence="2" id="KW-1185">Reference proteome</keyword>
<dbReference type="InterPro" id="IPR029033">
    <property type="entry name" value="His_PPase_superfam"/>
</dbReference>
<accession>A0A0M7B7Q4</accession>
<evidence type="ECO:0000313" key="2">
    <source>
        <dbReference type="Proteomes" id="UP000049455"/>
    </source>
</evidence>
<dbReference type="CDD" id="cd07067">
    <property type="entry name" value="HP_PGM_like"/>
    <property type="match status" value="1"/>
</dbReference>
<name>A0A0M7B7Q4_9RHOB</name>